<dbReference type="PANTHER" id="PTHR35535:SF1">
    <property type="entry name" value="HEAT SHOCK PROTEIN HSLJ"/>
    <property type="match status" value="1"/>
</dbReference>
<dbReference type="InterPro" id="IPR005184">
    <property type="entry name" value="DUF306_Meta_HslJ"/>
</dbReference>
<evidence type="ECO:0000313" key="4">
    <source>
        <dbReference type="Proteomes" id="UP000184609"/>
    </source>
</evidence>
<dbReference type="STRING" id="1073327.SAMN04488108_0924"/>
<accession>A0A1M7Z6S8</accession>
<evidence type="ECO:0000259" key="2">
    <source>
        <dbReference type="Pfam" id="PF14302"/>
    </source>
</evidence>
<protein>
    <submittedName>
        <fullName evidence="3">META domain-containing protein</fullName>
    </submittedName>
</protein>
<proteinExistence type="predicted"/>
<dbReference type="Pfam" id="PF03724">
    <property type="entry name" value="META"/>
    <property type="match status" value="1"/>
</dbReference>
<organism evidence="3 4">
    <name type="scientific">Algoriphagus zhangzhouensis</name>
    <dbReference type="NCBI Taxonomy" id="1073327"/>
    <lineage>
        <taxon>Bacteria</taxon>
        <taxon>Pseudomonadati</taxon>
        <taxon>Bacteroidota</taxon>
        <taxon>Cytophagia</taxon>
        <taxon>Cytophagales</taxon>
        <taxon>Cyclobacteriaceae</taxon>
        <taxon>Algoriphagus</taxon>
    </lineage>
</organism>
<dbReference type="Proteomes" id="UP000184609">
    <property type="component" value="Unassembled WGS sequence"/>
</dbReference>
<dbReference type="PANTHER" id="PTHR35535">
    <property type="entry name" value="HEAT SHOCK PROTEIN HSLJ"/>
    <property type="match status" value="1"/>
</dbReference>
<evidence type="ECO:0000313" key="3">
    <source>
        <dbReference type="EMBL" id="SHO60633.1"/>
    </source>
</evidence>
<dbReference type="InterPro" id="IPR025485">
    <property type="entry name" value="DUF4377"/>
</dbReference>
<gene>
    <name evidence="3" type="ORF">SAMN04488108_0924</name>
</gene>
<dbReference type="Gene3D" id="2.40.128.270">
    <property type="match status" value="1"/>
</dbReference>
<dbReference type="InterPro" id="IPR038670">
    <property type="entry name" value="HslJ-like_sf"/>
</dbReference>
<reference evidence="4" key="1">
    <citation type="submission" date="2016-12" db="EMBL/GenBank/DDBJ databases">
        <authorList>
            <person name="Varghese N."/>
            <person name="Submissions S."/>
        </authorList>
    </citation>
    <scope>NUCLEOTIDE SEQUENCE [LARGE SCALE GENOMIC DNA]</scope>
    <source>
        <strain evidence="4">DSM 25035</strain>
    </source>
</reference>
<keyword evidence="4" id="KW-1185">Reference proteome</keyword>
<dbReference type="RefSeq" id="WP_166669811.1">
    <property type="nucleotide sequence ID" value="NZ_FRXN01000001.1"/>
</dbReference>
<dbReference type="Pfam" id="PF14302">
    <property type="entry name" value="DUF4377"/>
    <property type="match status" value="1"/>
</dbReference>
<sequence>MKSLIAILFVALLGVFSCEPVEQEETEIWWINSARVECMGVGPMQCLQIQKTTDLDPTKWQLFYDKIEGFDYQAGYIYQIEVKVGDKTEPIPADASSKTYELVKVMSQEADPKLMLTNIWKLIQVGDIENPTLPNSEEALTFEFNASEMTYMGNTGCNSVRGKIEENDGSNLKLGPGAMTRKACMDMTVENAVTKALNEISSYSVADRKLTLFDNSGNIVMLFQAAD</sequence>
<dbReference type="PROSITE" id="PS51257">
    <property type="entry name" value="PROKAR_LIPOPROTEIN"/>
    <property type="match status" value="1"/>
</dbReference>
<dbReference type="InterPro" id="IPR053147">
    <property type="entry name" value="Hsp_HslJ-like"/>
</dbReference>
<feature type="domain" description="DUF4377" evidence="2">
    <location>
        <begin position="30"/>
        <end position="108"/>
    </location>
</feature>
<feature type="domain" description="DUF306" evidence="1">
    <location>
        <begin position="118"/>
        <end position="223"/>
    </location>
</feature>
<dbReference type="AlphaFoldDB" id="A0A1M7Z6S8"/>
<name>A0A1M7Z6S8_9BACT</name>
<dbReference type="EMBL" id="FRXN01000001">
    <property type="protein sequence ID" value="SHO60633.1"/>
    <property type="molecule type" value="Genomic_DNA"/>
</dbReference>
<evidence type="ECO:0000259" key="1">
    <source>
        <dbReference type="Pfam" id="PF03724"/>
    </source>
</evidence>